<sequence length="144" mass="16130">MLSKLAHKLQFPGGSQEKNASDPEAQLPKVLAPIEAMLRQLPATTLRECTVALPSSVYQMARNDAVRAGCTTVGYYCRRQKERYWRALPEPAAGLKGYWVQLGKIDMHLPIAWPCFGTGEGWSWRDDFDISDEDCVDCGHLETT</sequence>
<evidence type="ECO:0000313" key="2">
    <source>
        <dbReference type="Proteomes" id="UP000001611"/>
    </source>
</evidence>
<dbReference type="Proteomes" id="UP000001611">
    <property type="component" value="Chromosome 1"/>
</dbReference>
<dbReference type="eggNOG" id="ENOG502SPRK">
    <property type="taxonomic scope" value="Eukaryota"/>
</dbReference>
<dbReference type="GeneID" id="20705609"/>
<dbReference type="KEGG" id="vda:VDAG_04146"/>
<dbReference type="EMBL" id="DS572701">
    <property type="protein sequence ID" value="EGY22708.1"/>
    <property type="molecule type" value="Genomic_DNA"/>
</dbReference>
<gene>
    <name evidence="1" type="ORF">VDAG_04146</name>
</gene>
<dbReference type="STRING" id="498257.G2X2V2"/>
<reference evidence="1 2" key="1">
    <citation type="submission" date="2008-03" db="EMBL/GenBank/DDBJ databases">
        <title>The Genome Sequence of Verticillium dahliae VdLs.17.</title>
        <authorList>
            <consortium name="The Broad Institute Genome Sequencing Platform"/>
            <person name="Ma L.-J.J."/>
            <person name="Klosterman S.J."/>
            <person name="Subbarao K."/>
            <person name="Dobinson K."/>
            <person name="Veronese P."/>
            <person name="Kang S."/>
            <person name="Gold S.E."/>
            <person name="Young S."/>
            <person name="Jaffe D."/>
            <person name="Gnerre S."/>
            <person name="Berlin A."/>
            <person name="Heiman D."/>
            <person name="Hepburn T."/>
            <person name="Sykes S."/>
            <person name="Alvarado L."/>
            <person name="Kodira C.D."/>
            <person name="Lander E."/>
            <person name="Galagan J."/>
            <person name="Nusbaum C."/>
            <person name="Birren B."/>
        </authorList>
    </citation>
    <scope>NUCLEOTIDE SEQUENCE [LARGE SCALE GENOMIC DNA]</scope>
    <source>
        <strain evidence="2">VdLs.17 / ATCC MYA-4575 / FGSC 10137</strain>
    </source>
</reference>
<organism evidence="1 2">
    <name type="scientific">Verticillium dahliae (strain VdLs.17 / ATCC MYA-4575 / FGSC 10137)</name>
    <name type="common">Verticillium wilt</name>
    <dbReference type="NCBI Taxonomy" id="498257"/>
    <lineage>
        <taxon>Eukaryota</taxon>
        <taxon>Fungi</taxon>
        <taxon>Dikarya</taxon>
        <taxon>Ascomycota</taxon>
        <taxon>Pezizomycotina</taxon>
        <taxon>Sordariomycetes</taxon>
        <taxon>Hypocreomycetidae</taxon>
        <taxon>Glomerellales</taxon>
        <taxon>Plectosphaerellaceae</taxon>
        <taxon>Verticillium</taxon>
    </lineage>
</organism>
<proteinExistence type="predicted"/>
<dbReference type="HOGENOM" id="CLU_1797924_0_0_1"/>
<dbReference type="InParanoid" id="G2X2V2"/>
<accession>G2X2V2</accession>
<protein>
    <submittedName>
        <fullName evidence="1">Uncharacterized protein</fullName>
    </submittedName>
</protein>
<dbReference type="OrthoDB" id="4788834at2759"/>
<evidence type="ECO:0000313" key="1">
    <source>
        <dbReference type="EMBL" id="EGY22708.1"/>
    </source>
</evidence>
<keyword evidence="2" id="KW-1185">Reference proteome</keyword>
<dbReference type="AlphaFoldDB" id="G2X2V2"/>
<name>G2X2V2_VERDV</name>
<dbReference type="RefSeq" id="XP_009648888.1">
    <property type="nucleotide sequence ID" value="XM_009650593.1"/>
</dbReference>